<evidence type="ECO:0000313" key="1">
    <source>
        <dbReference type="EMBL" id="KAF0755053.1"/>
    </source>
</evidence>
<dbReference type="EMBL" id="VUJU01004244">
    <property type="protein sequence ID" value="KAF0755053.1"/>
    <property type="molecule type" value="Genomic_DNA"/>
</dbReference>
<keyword evidence="2" id="KW-1185">Reference proteome</keyword>
<gene>
    <name evidence="1" type="ORF">FWK35_00038236</name>
</gene>
<protein>
    <submittedName>
        <fullName evidence="1">Uncharacterized protein</fullName>
    </submittedName>
</protein>
<comment type="caution">
    <text evidence="1">The sequence shown here is derived from an EMBL/GenBank/DDBJ whole genome shotgun (WGS) entry which is preliminary data.</text>
</comment>
<proteinExistence type="predicted"/>
<accession>A0A6G0YG30</accession>
<dbReference type="AlphaFoldDB" id="A0A6G0YG30"/>
<dbReference type="Proteomes" id="UP000478052">
    <property type="component" value="Unassembled WGS sequence"/>
</dbReference>
<evidence type="ECO:0000313" key="2">
    <source>
        <dbReference type="Proteomes" id="UP000478052"/>
    </source>
</evidence>
<reference evidence="1 2" key="1">
    <citation type="submission" date="2019-08" db="EMBL/GenBank/DDBJ databases">
        <title>Whole genome of Aphis craccivora.</title>
        <authorList>
            <person name="Voronova N.V."/>
            <person name="Shulinski R.S."/>
            <person name="Bandarenka Y.V."/>
            <person name="Zhorov D.G."/>
            <person name="Warner D."/>
        </authorList>
    </citation>
    <scope>NUCLEOTIDE SEQUENCE [LARGE SCALE GENOMIC DNA]</scope>
    <source>
        <strain evidence="1">180601</strain>
        <tissue evidence="1">Whole Body</tissue>
    </source>
</reference>
<name>A0A6G0YG30_APHCR</name>
<organism evidence="1 2">
    <name type="scientific">Aphis craccivora</name>
    <name type="common">Cowpea aphid</name>
    <dbReference type="NCBI Taxonomy" id="307492"/>
    <lineage>
        <taxon>Eukaryota</taxon>
        <taxon>Metazoa</taxon>
        <taxon>Ecdysozoa</taxon>
        <taxon>Arthropoda</taxon>
        <taxon>Hexapoda</taxon>
        <taxon>Insecta</taxon>
        <taxon>Pterygota</taxon>
        <taxon>Neoptera</taxon>
        <taxon>Paraneoptera</taxon>
        <taxon>Hemiptera</taxon>
        <taxon>Sternorrhyncha</taxon>
        <taxon>Aphidomorpha</taxon>
        <taxon>Aphidoidea</taxon>
        <taxon>Aphididae</taxon>
        <taxon>Aphidini</taxon>
        <taxon>Aphis</taxon>
        <taxon>Aphis</taxon>
    </lineage>
</organism>
<sequence length="70" mass="7707">GSGCSSLRQDGNKPCNSIKDRLIINRVAAVNNAHVPRKTKIGPDKTVSVPLLSKHRNDTRIYMCTCSNKK</sequence>
<feature type="non-terminal residue" evidence="1">
    <location>
        <position position="1"/>
    </location>
</feature>